<evidence type="ECO:0000313" key="5">
    <source>
        <dbReference type="Proteomes" id="UP001576774"/>
    </source>
</evidence>
<keyword evidence="5" id="KW-1185">Reference proteome</keyword>
<dbReference type="CDD" id="cd05644">
    <property type="entry name" value="M28_like"/>
    <property type="match status" value="1"/>
</dbReference>
<dbReference type="RefSeq" id="WP_413274748.1">
    <property type="nucleotide sequence ID" value="NZ_JBHFNQ010000244.1"/>
</dbReference>
<reference evidence="4 5" key="1">
    <citation type="submission" date="2024-09" db="EMBL/GenBank/DDBJ databases">
        <title>Floridaenema gen nov. (Aerosakkonemataceae, Aerosakkonematales ord. nov., Cyanobacteria) from benthic tropical and subtropical fresh waters, with the description of four new species.</title>
        <authorList>
            <person name="Moretto J.A."/>
            <person name="Berthold D.E."/>
            <person name="Lefler F.W."/>
            <person name="Huang I.-S."/>
            <person name="Laughinghouse H. IV."/>
        </authorList>
    </citation>
    <scope>NUCLEOTIDE SEQUENCE [LARGE SCALE GENOMIC DNA]</scope>
    <source>
        <strain evidence="4 5">BLCC-F46</strain>
    </source>
</reference>
<comment type="caution">
    <text evidence="4">The sequence shown here is derived from an EMBL/GenBank/DDBJ whole genome shotgun (WGS) entry which is preliminary data.</text>
</comment>
<feature type="domain" description="DUF4910" evidence="3">
    <location>
        <begin position="18"/>
        <end position="355"/>
    </location>
</feature>
<dbReference type="InterPro" id="IPR012353">
    <property type="entry name" value="UCP015244"/>
</dbReference>
<dbReference type="Pfam" id="PF09940">
    <property type="entry name" value="DUF2172"/>
    <property type="match status" value="1"/>
</dbReference>
<organism evidence="4 5">
    <name type="scientific">Floridaenema aerugineum BLCC-F46</name>
    <dbReference type="NCBI Taxonomy" id="3153654"/>
    <lineage>
        <taxon>Bacteria</taxon>
        <taxon>Bacillati</taxon>
        <taxon>Cyanobacteriota</taxon>
        <taxon>Cyanophyceae</taxon>
        <taxon>Oscillatoriophycideae</taxon>
        <taxon>Aerosakkonematales</taxon>
        <taxon>Aerosakkonemataceae</taxon>
        <taxon>Floridanema</taxon>
        <taxon>Floridanema aerugineum</taxon>
    </lineage>
</organism>
<evidence type="ECO:0000259" key="3">
    <source>
        <dbReference type="Pfam" id="PF16254"/>
    </source>
</evidence>
<sequence length="452" mass="51327">MIVDLEACNFQQQGLEMYRLISELYPICRSITGDGVRKTLHILQQLIPLEIHEVPTGTKVFDWTVPKEWNVREAYVKNSKGEKVIDFQASNLHLLNYSVPIHKTIALSELKEHLFTLPEHPDLIPYRTSYYKENWGFCLSHNALQKLEEDEYEVYIDSSLEDGHLTYGEYYLPGETDDEVLFSCHICHPSLCNDNLSGIALATFLVKHLSSQSRRYSYRFLFIPGTIGSITWLALNETKTDRIKHGLVISGVGDAGKMTYKKSRQGDAEIDRAVIHILKHKGEEYAIEEFSPYGYDERQYCSPGFNLPVGRLTRTPFGQYPQYHTSADNLDFVKPESLANSSMTYLAVIDVLENNRIYINTNPKCEPQLGKRGLYGTLGGEQDKKMSEMAMLWVLNLSDRTHSLLDIANRSGISFQVIKRSAIALLQAGLLRESSEVIRNDLRAGSAMSLIA</sequence>
<dbReference type="SUPFAM" id="SSF53187">
    <property type="entry name" value="Zn-dependent exopeptidases"/>
    <property type="match status" value="1"/>
</dbReference>
<dbReference type="InterPro" id="IPR032610">
    <property type="entry name" value="DUF2172"/>
</dbReference>
<dbReference type="InterPro" id="IPR032622">
    <property type="entry name" value="UCP01524_HTH"/>
</dbReference>
<dbReference type="Pfam" id="PF16254">
    <property type="entry name" value="DUF4910"/>
    <property type="match status" value="1"/>
</dbReference>
<evidence type="ECO:0000259" key="2">
    <source>
        <dbReference type="Pfam" id="PF16221"/>
    </source>
</evidence>
<feature type="domain" description="UCP01524 winged helix-turn-helix" evidence="2">
    <location>
        <begin position="356"/>
        <end position="432"/>
    </location>
</feature>
<dbReference type="Gene3D" id="3.50.30.90">
    <property type="match status" value="1"/>
</dbReference>
<dbReference type="Proteomes" id="UP001576774">
    <property type="component" value="Unassembled WGS sequence"/>
</dbReference>
<dbReference type="PIRSF" id="PIRSF015244">
    <property type="entry name" value="UCP015244"/>
    <property type="match status" value="1"/>
</dbReference>
<feature type="domain" description="DUF2172" evidence="1">
    <location>
        <begin position="68"/>
        <end position="159"/>
    </location>
</feature>
<evidence type="ECO:0000259" key="1">
    <source>
        <dbReference type="Pfam" id="PF09940"/>
    </source>
</evidence>
<dbReference type="InterPro" id="IPR032589">
    <property type="entry name" value="DUF4910"/>
</dbReference>
<dbReference type="Gene3D" id="1.10.10.10">
    <property type="entry name" value="Winged helix-like DNA-binding domain superfamily/Winged helix DNA-binding domain"/>
    <property type="match status" value="1"/>
</dbReference>
<gene>
    <name evidence="4" type="ORF">ACE1CC_33425</name>
</gene>
<dbReference type="InterPro" id="IPR036388">
    <property type="entry name" value="WH-like_DNA-bd_sf"/>
</dbReference>
<dbReference type="EMBL" id="JBHFNQ010000244">
    <property type="protein sequence ID" value="MFB2881779.1"/>
    <property type="molecule type" value="Genomic_DNA"/>
</dbReference>
<accession>A0ABV4XG61</accession>
<name>A0ABV4XG61_9CYAN</name>
<dbReference type="Pfam" id="PF16221">
    <property type="entry name" value="HTH_47"/>
    <property type="match status" value="1"/>
</dbReference>
<protein>
    <submittedName>
        <fullName evidence="4">DUF4910 domain-containing protein</fullName>
    </submittedName>
</protein>
<dbReference type="Gene3D" id="3.40.630.10">
    <property type="entry name" value="Zn peptidases"/>
    <property type="match status" value="1"/>
</dbReference>
<proteinExistence type="predicted"/>
<evidence type="ECO:0000313" key="4">
    <source>
        <dbReference type="EMBL" id="MFB2881779.1"/>
    </source>
</evidence>